<dbReference type="Proteomes" id="UP001257627">
    <property type="component" value="Unassembled WGS sequence"/>
</dbReference>
<reference evidence="1 2" key="1">
    <citation type="submission" date="2023-02" db="EMBL/GenBank/DDBJ databases">
        <authorList>
            <person name="Maleckis M."/>
        </authorList>
    </citation>
    <scope>NUCLEOTIDE SEQUENCE [LARGE SCALE GENOMIC DNA]</scope>
    <source>
        <strain evidence="1 2">P8-A2</strain>
    </source>
</reference>
<protein>
    <submittedName>
        <fullName evidence="1">Uncharacterized protein</fullName>
    </submittedName>
</protein>
<evidence type="ECO:0000313" key="1">
    <source>
        <dbReference type="EMBL" id="MDU9000980.1"/>
    </source>
</evidence>
<name>A0ABU3V472_9ACTN</name>
<accession>A0ABU3V472</accession>
<gene>
    <name evidence="1" type="ORF">PU648_53655</name>
</gene>
<dbReference type="RefSeq" id="WP_164331449.1">
    <property type="nucleotide sequence ID" value="NZ_JARAKF010000002.1"/>
</dbReference>
<proteinExistence type="predicted"/>
<evidence type="ECO:0000313" key="2">
    <source>
        <dbReference type="Proteomes" id="UP001257627"/>
    </source>
</evidence>
<organism evidence="1 2">
    <name type="scientific">Streptomyces mirabilis</name>
    <dbReference type="NCBI Taxonomy" id="68239"/>
    <lineage>
        <taxon>Bacteria</taxon>
        <taxon>Bacillati</taxon>
        <taxon>Actinomycetota</taxon>
        <taxon>Actinomycetes</taxon>
        <taxon>Kitasatosporales</taxon>
        <taxon>Streptomycetaceae</taxon>
        <taxon>Streptomyces</taxon>
    </lineage>
</organism>
<keyword evidence="2" id="KW-1185">Reference proteome</keyword>
<sequence length="55" mass="5852">MGIVEPLVPDEMDWPVGLRRSGVLEVPTGPEEVLVRRTIPGEEAAEGLLAADAGR</sequence>
<dbReference type="EMBL" id="JARAKF010000002">
    <property type="protein sequence ID" value="MDU9000980.1"/>
    <property type="molecule type" value="Genomic_DNA"/>
</dbReference>
<comment type="caution">
    <text evidence="1">The sequence shown here is derived from an EMBL/GenBank/DDBJ whole genome shotgun (WGS) entry which is preliminary data.</text>
</comment>